<dbReference type="GO" id="GO:0016829">
    <property type="term" value="F:lyase activity"/>
    <property type="evidence" value="ECO:0007669"/>
    <property type="project" value="UniProtKB-KW"/>
</dbReference>
<name>A0ABU9DQK5_9BACL</name>
<dbReference type="Pfam" id="PF00395">
    <property type="entry name" value="SLH"/>
    <property type="match status" value="3"/>
</dbReference>
<evidence type="ECO:0000256" key="1">
    <source>
        <dbReference type="ARBA" id="ARBA00022729"/>
    </source>
</evidence>
<evidence type="ECO:0000259" key="5">
    <source>
        <dbReference type="PROSITE" id="PS50853"/>
    </source>
</evidence>
<feature type="domain" description="SLH" evidence="6">
    <location>
        <begin position="1476"/>
        <end position="1534"/>
    </location>
</feature>
<sequence length="1657" mass="180467">MKTRQSLFSRINGLLAILLLISVWVPAFGTRQAAVAASANLASGATVAGYSTQSGVNVVANVYDGQPGTYWQSTAIDRSQNPWFALNLGSAQAFNKVELDFILNNSLSSYKIQYSLDGTSWNDAYSGQVRNKDNNKDNPKKDAVTFPAVTGQYVKVIFQFSQLVESQGPVWTANGSTKIYNDPTCGGASPCYIYTNNFQLAEIGLYQEGSTSPSNPEPDANLALGAAVSSYSTQGASNTAANMVDGRSETFWQPLSGDRAVSGNGAWVVLDLGSAKSFNKAVIQMPLSNGVDKARLEYSSNGADWTKIYESAIQNKGTSAKTETLSFDAVSGRYVKLTITFANATPNFQLSEFQLYHDIPQVPELTEPAPVTSAFTISADGQASVYWTDPVTSAVYLPFDHVQISDGNRVQTVAKGQQSVTFTSLTNGRPYPFAIQTVTADGKKSARTFISAVPTAGPGTLLYDPNQLLNVKSKLKTGEAAWYAEALQTLQADAELAMSNGPYAVTFKTGIAPSGNKHDYWSSAPYWWPDPTSPSGLPYINRDGVTNPEGMTEKYDKMSFTLLRTTVSTLALAYYYTEDEKYAARAAYLLRTWFLDEATRMNPNMNYAQGIPGAEDGRKEGVLETDKLFEIIDSIQLISRSGSWTTEDTRGFKSWLSAYTDWLQTNKLALAEKATLNNHGTWYDAQLVTYRLYLGHRDEVKAYLQETSAPRIVSQILPDGTMPEELRRTRPFHYFLYNLIPFSMLSIIGDHVDLDMWQAGGGGIRHAYQFITPYIVDFSQWPYDELKDEDERAFSRYLREAAVRFGEDSLWSAADMMLADQLHTHRASLIAPNLNKAAPRKEIVDFQFQGLYTPVRGKIQDSLIELNVPRDTDVTGLIATFKTTGSSVTVNGVPQISGVTPIDFTNTVTYSVMSPEGTVRAYTVKVRVLPERLPVTVFETAFTEYRNNPKVEEGLAQSSSNNLYDIITPIPEDPNQMESGQWYKGFLDQGVLKAPAHVFVKDGNSAHTRSMPAALRLLKDAADGSAVTLRTSTKDFKNLSVSFAARTQNTQMPYTVYGEWSVDGGASWQVAHVLKRDSANTSFTETYGNNRISFAISDPRANDREAFLFRLRLDASSAGYVNMDDFRITGEPLYDLTARELVSFQFQGIQPPVDGVRNGTDLVFTLPAGTDVSDLVASFQTTGTRVKVGAVQQVSCVTANDFASPVVYRVEAADGSWRNYTVKVQLASKPGTENPDNGGGSSSDGDSGTNGGSGSGPANGTGNPSDTGREAVVTAVIEKESSGDVVLASIEDSAMTRAFSAAAVRTDGTRSVAVKIPEVQGARTITVRIPYDFISSTRSTDRTTLVTQLGSLTIPSNMLQLAKGDTAPVIQLSLGIVDPAAIPATAAASLGDRPVYTFKVIVNGKETAWEHAGAPVTISLPYKPTAEELRDSEHLVVGYIADHGEVTPVSNSRYNAATGTMTFTTHHFSQYAIQFVRKTFEDLEDYGWAAKQIGVLASKGIIQGTSDTAFQPGVTITRADFLMLLIRTLGLNGQAEEVFDDVLPSDYYYEATAVAKKLGITDGVGDNKFHPSAPITRQEMMALTARAMQITGKINLDGSSRDLAPFQDADRVAPYAADSIATMIKQGLIEGTAERLHPEANATRAETAVLMYRIYNK</sequence>
<dbReference type="InterPro" id="IPR008929">
    <property type="entry name" value="Chondroitin_lyas"/>
</dbReference>
<evidence type="ECO:0000313" key="8">
    <source>
        <dbReference type="Proteomes" id="UP001469365"/>
    </source>
</evidence>
<dbReference type="InterPro" id="IPR001119">
    <property type="entry name" value="SLH_dom"/>
</dbReference>
<organism evidence="7 8">
    <name type="scientific">Paenibacillus filicis</name>
    <dbReference type="NCBI Taxonomy" id="669464"/>
    <lineage>
        <taxon>Bacteria</taxon>
        <taxon>Bacillati</taxon>
        <taxon>Bacillota</taxon>
        <taxon>Bacilli</taxon>
        <taxon>Bacillales</taxon>
        <taxon>Paenibacillaceae</taxon>
        <taxon>Paenibacillus</taxon>
    </lineage>
</organism>
<dbReference type="Proteomes" id="UP001469365">
    <property type="component" value="Unassembled WGS sequence"/>
</dbReference>
<keyword evidence="1" id="KW-0732">Signal</keyword>
<dbReference type="PROSITE" id="PS50022">
    <property type="entry name" value="FA58C_3"/>
    <property type="match status" value="2"/>
</dbReference>
<dbReference type="Pfam" id="PF00754">
    <property type="entry name" value="F5_F8_type_C"/>
    <property type="match status" value="2"/>
</dbReference>
<dbReference type="RefSeq" id="WP_341417175.1">
    <property type="nucleotide sequence ID" value="NZ_JBBPCC010000012.1"/>
</dbReference>
<dbReference type="PROSITE" id="PS51272">
    <property type="entry name" value="SLH"/>
    <property type="match status" value="3"/>
</dbReference>
<evidence type="ECO:0000313" key="7">
    <source>
        <dbReference type="EMBL" id="MEK8130048.1"/>
    </source>
</evidence>
<dbReference type="EMBL" id="JBBPCC010000012">
    <property type="protein sequence ID" value="MEK8130048.1"/>
    <property type="molecule type" value="Genomic_DNA"/>
</dbReference>
<keyword evidence="8" id="KW-1185">Reference proteome</keyword>
<evidence type="ECO:0000256" key="3">
    <source>
        <dbReference type="SAM" id="MobiDB-lite"/>
    </source>
</evidence>
<evidence type="ECO:0000259" key="6">
    <source>
        <dbReference type="PROSITE" id="PS51272"/>
    </source>
</evidence>
<dbReference type="InterPro" id="IPR003961">
    <property type="entry name" value="FN3_dom"/>
</dbReference>
<dbReference type="InterPro" id="IPR008979">
    <property type="entry name" value="Galactose-bd-like_sf"/>
</dbReference>
<feature type="region of interest" description="Disordered" evidence="3">
    <location>
        <begin position="1227"/>
        <end position="1268"/>
    </location>
</feature>
<dbReference type="InterPro" id="IPR000421">
    <property type="entry name" value="FA58C"/>
</dbReference>
<dbReference type="SUPFAM" id="SSF49785">
    <property type="entry name" value="Galactose-binding domain-like"/>
    <property type="match status" value="2"/>
</dbReference>
<feature type="domain" description="F5/8 type C" evidence="4">
    <location>
        <begin position="198"/>
        <end position="358"/>
    </location>
</feature>
<dbReference type="SUPFAM" id="SSF48230">
    <property type="entry name" value="Chondroitin AC/alginate lyase"/>
    <property type="match status" value="1"/>
</dbReference>
<keyword evidence="2 7" id="KW-0456">Lyase</keyword>
<dbReference type="Gene3D" id="2.60.120.260">
    <property type="entry name" value="Galactose-binding domain-like"/>
    <property type="match status" value="2"/>
</dbReference>
<proteinExistence type="predicted"/>
<comment type="caution">
    <text evidence="7">The sequence shown here is derived from an EMBL/GenBank/DDBJ whole genome shotgun (WGS) entry which is preliminary data.</text>
</comment>
<dbReference type="PROSITE" id="PS50853">
    <property type="entry name" value="FN3"/>
    <property type="match status" value="1"/>
</dbReference>
<dbReference type="Gene3D" id="1.50.10.100">
    <property type="entry name" value="Chondroitin AC/alginate lyase"/>
    <property type="match status" value="1"/>
</dbReference>
<dbReference type="Gene3D" id="2.60.40.2340">
    <property type="match status" value="2"/>
</dbReference>
<feature type="domain" description="SLH" evidence="6">
    <location>
        <begin position="1535"/>
        <end position="1598"/>
    </location>
</feature>
<feature type="compositionally biased region" description="Gly residues" evidence="3">
    <location>
        <begin position="1237"/>
        <end position="1259"/>
    </location>
</feature>
<feature type="domain" description="Fibronectin type-III" evidence="5">
    <location>
        <begin position="367"/>
        <end position="458"/>
    </location>
</feature>
<dbReference type="Pfam" id="PF05426">
    <property type="entry name" value="Alginate_lyase"/>
    <property type="match status" value="1"/>
</dbReference>
<evidence type="ECO:0000256" key="2">
    <source>
        <dbReference type="ARBA" id="ARBA00023239"/>
    </source>
</evidence>
<gene>
    <name evidence="7" type="ORF">WMW72_19260</name>
</gene>
<reference evidence="7 8" key="1">
    <citation type="submission" date="2024-04" db="EMBL/GenBank/DDBJ databases">
        <title>draft genome sequnece of Paenibacillus filicis.</title>
        <authorList>
            <person name="Kim D.-U."/>
        </authorList>
    </citation>
    <scope>NUCLEOTIDE SEQUENCE [LARGE SCALE GENOMIC DNA]</scope>
    <source>
        <strain evidence="7 8">KACC14197</strain>
    </source>
</reference>
<feature type="domain" description="F5/8 type C" evidence="4">
    <location>
        <begin position="23"/>
        <end position="156"/>
    </location>
</feature>
<dbReference type="InterPro" id="IPR008397">
    <property type="entry name" value="Alginate_lyase_dom"/>
</dbReference>
<protein>
    <submittedName>
        <fullName evidence="7">Alginate lyase family protein</fullName>
    </submittedName>
</protein>
<accession>A0ABU9DQK5</accession>
<evidence type="ECO:0000259" key="4">
    <source>
        <dbReference type="PROSITE" id="PS50022"/>
    </source>
</evidence>
<feature type="domain" description="SLH" evidence="6">
    <location>
        <begin position="1603"/>
        <end position="1657"/>
    </location>
</feature>